<dbReference type="VEuPathDB" id="FungiDB:EMCG_09158"/>
<comment type="caution">
    <text evidence="2">The sequence shown here is derived from an EMBL/GenBank/DDBJ whole genome shotgun (WGS) entry which is preliminary data.</text>
</comment>
<dbReference type="AlphaFoldDB" id="A0A0G2J3E6"/>
<protein>
    <submittedName>
        <fullName evidence="2">Uncharacterized protein</fullName>
    </submittedName>
</protein>
<dbReference type="EMBL" id="LCZI01000725">
    <property type="protein sequence ID" value="KKZ64924.1"/>
    <property type="molecule type" value="Genomic_DNA"/>
</dbReference>
<gene>
    <name evidence="2" type="ORF">EMCG_09158</name>
</gene>
<feature type="compositionally biased region" description="Polar residues" evidence="1">
    <location>
        <begin position="14"/>
        <end position="26"/>
    </location>
</feature>
<evidence type="ECO:0000256" key="1">
    <source>
        <dbReference type="SAM" id="MobiDB-lite"/>
    </source>
</evidence>
<organism evidence="2 3">
    <name type="scientific">[Emmonsia] crescens</name>
    <dbReference type="NCBI Taxonomy" id="73230"/>
    <lineage>
        <taxon>Eukaryota</taxon>
        <taxon>Fungi</taxon>
        <taxon>Dikarya</taxon>
        <taxon>Ascomycota</taxon>
        <taxon>Pezizomycotina</taxon>
        <taxon>Eurotiomycetes</taxon>
        <taxon>Eurotiomycetidae</taxon>
        <taxon>Onygenales</taxon>
        <taxon>Ajellomycetaceae</taxon>
        <taxon>Emergomyces</taxon>
    </lineage>
</organism>
<evidence type="ECO:0000313" key="3">
    <source>
        <dbReference type="Proteomes" id="UP000034164"/>
    </source>
</evidence>
<name>A0A0G2J3E6_9EURO</name>
<evidence type="ECO:0000313" key="2">
    <source>
        <dbReference type="EMBL" id="KKZ64924.1"/>
    </source>
</evidence>
<accession>A0A0G2J3E6</accession>
<sequence>MSLRRPFRRLYPSWSGSFQPPNVNYRQQRDGDKSGQKHGPKGRKNAEEYVRIQAMNIQATGIQRIKSF</sequence>
<feature type="region of interest" description="Disordered" evidence="1">
    <location>
        <begin position="1"/>
        <end position="46"/>
    </location>
</feature>
<dbReference type="Proteomes" id="UP000034164">
    <property type="component" value="Unassembled WGS sequence"/>
</dbReference>
<reference evidence="3" key="1">
    <citation type="journal article" date="2015" name="PLoS Genet.">
        <title>The dynamic genome and transcriptome of the human fungal pathogen Blastomyces and close relative Emmonsia.</title>
        <authorList>
            <person name="Munoz J.F."/>
            <person name="Gauthier G.M."/>
            <person name="Desjardins C.A."/>
            <person name="Gallo J.E."/>
            <person name="Holder J."/>
            <person name="Sullivan T.D."/>
            <person name="Marty A.J."/>
            <person name="Carmen J.C."/>
            <person name="Chen Z."/>
            <person name="Ding L."/>
            <person name="Gujja S."/>
            <person name="Magrini V."/>
            <person name="Misas E."/>
            <person name="Mitreva M."/>
            <person name="Priest M."/>
            <person name="Saif S."/>
            <person name="Whiston E.A."/>
            <person name="Young S."/>
            <person name="Zeng Q."/>
            <person name="Goldman W.E."/>
            <person name="Mardis E.R."/>
            <person name="Taylor J.W."/>
            <person name="McEwen J.G."/>
            <person name="Clay O.K."/>
            <person name="Klein B.S."/>
            <person name="Cuomo C.A."/>
        </authorList>
    </citation>
    <scope>NUCLEOTIDE SEQUENCE [LARGE SCALE GENOMIC DNA]</scope>
    <source>
        <strain evidence="3">UAMH 3008</strain>
    </source>
</reference>
<proteinExistence type="predicted"/>